<reference evidence="3" key="2">
    <citation type="submission" date="2025-08" db="UniProtKB">
        <authorList>
            <consortium name="Ensembl"/>
        </authorList>
    </citation>
    <scope>IDENTIFICATION</scope>
</reference>
<organism evidence="3 4">
    <name type="scientific">Myripristis murdjan</name>
    <name type="common">pinecone soldierfish</name>
    <dbReference type="NCBI Taxonomy" id="586833"/>
    <lineage>
        <taxon>Eukaryota</taxon>
        <taxon>Metazoa</taxon>
        <taxon>Chordata</taxon>
        <taxon>Craniata</taxon>
        <taxon>Vertebrata</taxon>
        <taxon>Euteleostomi</taxon>
        <taxon>Actinopterygii</taxon>
        <taxon>Neopterygii</taxon>
        <taxon>Teleostei</taxon>
        <taxon>Neoteleostei</taxon>
        <taxon>Acanthomorphata</taxon>
        <taxon>Holocentriformes</taxon>
        <taxon>Holocentridae</taxon>
        <taxon>Myripristis</taxon>
    </lineage>
</organism>
<reference evidence="3" key="1">
    <citation type="submission" date="2019-06" db="EMBL/GenBank/DDBJ databases">
        <authorList>
            <consortium name="Wellcome Sanger Institute Data Sharing"/>
        </authorList>
    </citation>
    <scope>NUCLEOTIDE SEQUENCE [LARGE SCALE GENOMIC DNA]</scope>
</reference>
<dbReference type="Ensembl" id="ENSMMDT00005049131.1">
    <property type="protein sequence ID" value="ENSMMDP00005048182.1"/>
    <property type="gene ID" value="ENSMMDG00005021914.1"/>
</dbReference>
<dbReference type="PANTHER" id="PTHR12289">
    <property type="entry name" value="METAXIN RELATED"/>
    <property type="match status" value="1"/>
</dbReference>
<accession>A0A668A4H8</accession>
<dbReference type="Pfam" id="PF17171">
    <property type="entry name" value="GST_C_6"/>
    <property type="match status" value="1"/>
</dbReference>
<dbReference type="PANTHER" id="PTHR12289:SF76">
    <property type="entry name" value="FAILED AXON CONNECTIONS HOMOLOG"/>
    <property type="match status" value="1"/>
</dbReference>
<evidence type="ECO:0000259" key="2">
    <source>
        <dbReference type="Pfam" id="PF17171"/>
    </source>
</evidence>
<feature type="domain" description="Metaxin glutathione S-transferase" evidence="2">
    <location>
        <begin position="1"/>
        <end position="46"/>
    </location>
</feature>
<dbReference type="GO" id="GO:0005737">
    <property type="term" value="C:cytoplasm"/>
    <property type="evidence" value="ECO:0007669"/>
    <property type="project" value="TreeGrafter"/>
</dbReference>
<dbReference type="Proteomes" id="UP000472263">
    <property type="component" value="Chromosome 24"/>
</dbReference>
<evidence type="ECO:0000256" key="1">
    <source>
        <dbReference type="SAM" id="MobiDB-lite"/>
    </source>
</evidence>
<name>A0A668A4H8_9TELE</name>
<reference evidence="3" key="3">
    <citation type="submission" date="2025-09" db="UniProtKB">
        <authorList>
            <consortium name="Ensembl"/>
        </authorList>
    </citation>
    <scope>IDENTIFICATION</scope>
</reference>
<dbReference type="InParanoid" id="A0A668A4H8"/>
<dbReference type="GeneTree" id="ENSGT00940000174563"/>
<dbReference type="InterPro" id="IPR050931">
    <property type="entry name" value="Mito_Protein_Transport_Metaxin"/>
</dbReference>
<feature type="region of interest" description="Disordered" evidence="1">
    <location>
        <begin position="85"/>
        <end position="133"/>
    </location>
</feature>
<proteinExistence type="predicted"/>
<dbReference type="InterPro" id="IPR033468">
    <property type="entry name" value="Metaxin_GST"/>
</dbReference>
<dbReference type="AlphaFoldDB" id="A0A668A4H8"/>
<evidence type="ECO:0000313" key="3">
    <source>
        <dbReference type="Ensembl" id="ENSMMDP00005048182.1"/>
    </source>
</evidence>
<keyword evidence="4" id="KW-1185">Reference proteome</keyword>
<evidence type="ECO:0000313" key="4">
    <source>
        <dbReference type="Proteomes" id="UP000472263"/>
    </source>
</evidence>
<sequence length="133" mass="15187">MGSKLSTVDAAVFSHLAPAMWTLPGTRPEQLIKGELINLAMYCERIRRRFWPEWFVDLEDFCYDTTEDSDSASKLPDLGLYSRTDTFQDDTHTHTPHTHTPVDPQSPDSDRTGHSLYDSDMDTEGSEMEQLKC</sequence>
<protein>
    <recommendedName>
        <fullName evidence="2">Metaxin glutathione S-transferase domain-containing protein</fullName>
    </recommendedName>
</protein>